<evidence type="ECO:0000313" key="5">
    <source>
        <dbReference type="Proteomes" id="UP001161247"/>
    </source>
</evidence>
<dbReference type="FunFam" id="1.25.40.90:FF:000023">
    <property type="entry name" value="polyadenylation and cleavage factor homolog 4"/>
    <property type="match status" value="1"/>
</dbReference>
<feature type="region of interest" description="Disordered" evidence="2">
    <location>
        <begin position="1"/>
        <end position="70"/>
    </location>
</feature>
<gene>
    <name evidence="4" type="ORF">OLC1_LOCUS8200</name>
</gene>
<dbReference type="InterPro" id="IPR057242">
    <property type="entry name" value="PCFS4-like"/>
</dbReference>
<accession>A0AAV1CR11</accession>
<dbReference type="CDD" id="cd16982">
    <property type="entry name" value="CID_Pcf11"/>
    <property type="match status" value="1"/>
</dbReference>
<feature type="compositionally biased region" description="Low complexity" evidence="2">
    <location>
        <begin position="45"/>
        <end position="56"/>
    </location>
</feature>
<dbReference type="GO" id="GO:0003729">
    <property type="term" value="F:mRNA binding"/>
    <property type="evidence" value="ECO:0007669"/>
    <property type="project" value="InterPro"/>
</dbReference>
<dbReference type="InterPro" id="IPR008942">
    <property type="entry name" value="ENTH_VHS"/>
</dbReference>
<feature type="compositionally biased region" description="Polar residues" evidence="2">
    <location>
        <begin position="749"/>
        <end position="758"/>
    </location>
</feature>
<feature type="compositionally biased region" description="Polar residues" evidence="2">
    <location>
        <begin position="404"/>
        <end position="414"/>
    </location>
</feature>
<dbReference type="InterPro" id="IPR006569">
    <property type="entry name" value="CID_dom"/>
</dbReference>
<feature type="region of interest" description="Disordered" evidence="2">
    <location>
        <begin position="523"/>
        <end position="669"/>
    </location>
</feature>
<dbReference type="SMART" id="SM00582">
    <property type="entry name" value="RPR"/>
    <property type="match status" value="1"/>
</dbReference>
<name>A0AAV1CR11_OLDCO</name>
<evidence type="ECO:0000256" key="2">
    <source>
        <dbReference type="SAM" id="MobiDB-lite"/>
    </source>
</evidence>
<feature type="region of interest" description="Disordered" evidence="2">
    <location>
        <begin position="255"/>
        <end position="288"/>
    </location>
</feature>
<dbReference type="AlphaFoldDB" id="A0AAV1CR11"/>
<dbReference type="Gene3D" id="1.25.40.90">
    <property type="match status" value="1"/>
</dbReference>
<keyword evidence="1" id="KW-0507">mRNA processing</keyword>
<feature type="compositionally biased region" description="Low complexity" evidence="2">
    <location>
        <begin position="643"/>
        <end position="654"/>
    </location>
</feature>
<dbReference type="Pfam" id="PF23228">
    <property type="entry name" value="zf_PCFS4"/>
    <property type="match status" value="1"/>
</dbReference>
<dbReference type="Proteomes" id="UP001161247">
    <property type="component" value="Chromosome 3"/>
</dbReference>
<feature type="region of interest" description="Disordered" evidence="2">
    <location>
        <begin position="818"/>
        <end position="848"/>
    </location>
</feature>
<dbReference type="GO" id="GO:0005849">
    <property type="term" value="C:mRNA cleavage factor complex"/>
    <property type="evidence" value="ECO:0007669"/>
    <property type="project" value="TreeGrafter"/>
</dbReference>
<dbReference type="InterPro" id="IPR047415">
    <property type="entry name" value="Pcf11_CID"/>
</dbReference>
<feature type="domain" description="CID" evidence="3">
    <location>
        <begin position="79"/>
        <end position="207"/>
    </location>
</feature>
<dbReference type="PROSITE" id="PS00028">
    <property type="entry name" value="ZINC_FINGER_C2H2_1"/>
    <property type="match status" value="1"/>
</dbReference>
<dbReference type="EMBL" id="OX459120">
    <property type="protein sequence ID" value="CAI9097816.1"/>
    <property type="molecule type" value="Genomic_DNA"/>
</dbReference>
<dbReference type="GO" id="GO:0006369">
    <property type="term" value="P:termination of RNA polymerase II transcription"/>
    <property type="evidence" value="ECO:0007669"/>
    <property type="project" value="InterPro"/>
</dbReference>
<feature type="compositionally biased region" description="Low complexity" evidence="2">
    <location>
        <begin position="823"/>
        <end position="832"/>
    </location>
</feature>
<feature type="region of interest" description="Disordered" evidence="2">
    <location>
        <begin position="485"/>
        <end position="504"/>
    </location>
</feature>
<dbReference type="PANTHER" id="PTHR15921:SF3">
    <property type="entry name" value="PRE-MRNA CLEAVAGE COMPLEX 2 PROTEIN PCF11"/>
    <property type="match status" value="1"/>
</dbReference>
<feature type="compositionally biased region" description="Polar residues" evidence="2">
    <location>
        <begin position="32"/>
        <end position="43"/>
    </location>
</feature>
<proteinExistence type="predicted"/>
<sequence>MDMESSRRPFDRSREPGLKKPRLIEDPIGLDRSSNGRATSFIQRSGPASSGSAASSRFTSPDDSVRGPYPHNQLQQQQQILELVTQYRGALSELTFNSKPIITNLTIIAGENLHAAKAIANTVCVNILEVPSDQKLPSLYLLDSIVKNIGKDYIKYFAARLPEVFCKAYKQVEPSIHQGMRHLFGTWKGVFPSETLQMIAQELGFVPVANGSSRPEAPARPAHGIHVNPKYLEARQRIQQSTRAKISVSDTSGNLANLSEDMERFERASSAGSGRPWADPPAKYPQRQHLGDVIQGENVSAAFEDSEYDSMISKQSGLLSGRAGDKPKAQGVNPWFESGGVMPTISEQKNGFDLKHGYSALRSSASDANLLPRHRLPIKSTSEMTKSWKNSEEEEYMWDDINSRLTDQGATSGSVRERWTPDDSERNSEASIDSLSTEHKSLANSGQRMTSWSQEPPMSEGISSLISSRDMLSNSGSYPLALSGLPKTSNAGRTAFPSKVGPGTTGASRGYLISNASLGATGSVGQQRQTLGASSPSAQSPMHQGASSPSILPDRERKQSFPLSDPRVSQLLGRINTVPRSQVTHGSLPSKSENFHPPNSQRLPPNSRPLASLAHSPRLMHDTESSAVESSRKFPVQPLPQISGSGNSSENSLSDDANPTVTKSSGQSSTSSLLAAVMKSGIIGTHVTSSLPQVSPALSSQDSKQHSLPSRLPLKPSVSPVLSQPSIGKTSSRYSQKNVDQLSLPRNVPPSSAVGSTSSQSLNAADAVSAPVSTLLSSLVQRGLISASKKESASATVDEISPPQDLGVEITSALSKVDPTPASLPLSSSSTSEELHLTHSISESQVQRSQSRKAEIHNLIGFQFKPDVLREFHPEVVSELLEDLPYKCGMCGLRLRIEERFDRHLEWHALREKNKNSLKRESREWYLDSAEWIKRNADVCSIAEPVGPMEDTNKASECKEQMVPADENQCLCILCGEIFEDFYCEESKEWMFKGAVYFPLPCSDSNSGSTSDGASPGYIVHESCVSENSALELEFPMDMQY</sequence>
<feature type="compositionally biased region" description="Polar residues" evidence="2">
    <location>
        <begin position="720"/>
        <end position="741"/>
    </location>
</feature>
<feature type="compositionally biased region" description="Polar residues" evidence="2">
    <location>
        <begin position="442"/>
        <end position="462"/>
    </location>
</feature>
<dbReference type="SUPFAM" id="SSF48464">
    <property type="entry name" value="ENTH/VHS domain"/>
    <property type="match status" value="1"/>
</dbReference>
<dbReference type="PANTHER" id="PTHR15921">
    <property type="entry name" value="PRE-MRNA CLEAVAGE COMPLEX II"/>
    <property type="match status" value="1"/>
</dbReference>
<evidence type="ECO:0000259" key="3">
    <source>
        <dbReference type="PROSITE" id="PS51391"/>
    </source>
</evidence>
<feature type="region of interest" description="Disordered" evidence="2">
    <location>
        <begin position="404"/>
        <end position="462"/>
    </location>
</feature>
<dbReference type="InterPro" id="IPR045154">
    <property type="entry name" value="PCF11-like"/>
</dbReference>
<feature type="compositionally biased region" description="Basic and acidic residues" evidence="2">
    <location>
        <begin position="1"/>
        <end position="25"/>
    </location>
</feature>
<feature type="compositionally biased region" description="Polar residues" evidence="2">
    <location>
        <begin position="523"/>
        <end position="550"/>
    </location>
</feature>
<reference evidence="4" key="1">
    <citation type="submission" date="2023-03" db="EMBL/GenBank/DDBJ databases">
        <authorList>
            <person name="Julca I."/>
        </authorList>
    </citation>
    <scope>NUCLEOTIDE SEQUENCE</scope>
</reference>
<dbReference type="Pfam" id="PF04818">
    <property type="entry name" value="CID"/>
    <property type="match status" value="1"/>
</dbReference>
<keyword evidence="5" id="KW-1185">Reference proteome</keyword>
<dbReference type="InterPro" id="IPR013087">
    <property type="entry name" value="Znf_C2H2_type"/>
</dbReference>
<feature type="compositionally biased region" description="Basic and acidic residues" evidence="2">
    <location>
        <begin position="415"/>
        <end position="428"/>
    </location>
</feature>
<evidence type="ECO:0000256" key="1">
    <source>
        <dbReference type="ARBA" id="ARBA00022664"/>
    </source>
</evidence>
<dbReference type="PROSITE" id="PS51391">
    <property type="entry name" value="CID"/>
    <property type="match status" value="1"/>
</dbReference>
<protein>
    <submittedName>
        <fullName evidence="4">OLC1v1034316C4</fullName>
    </submittedName>
</protein>
<feature type="compositionally biased region" description="Polar residues" evidence="2">
    <location>
        <begin position="578"/>
        <end position="604"/>
    </location>
</feature>
<dbReference type="GO" id="GO:0000993">
    <property type="term" value="F:RNA polymerase II complex binding"/>
    <property type="evidence" value="ECO:0007669"/>
    <property type="project" value="InterPro"/>
</dbReference>
<feature type="region of interest" description="Disordered" evidence="2">
    <location>
        <begin position="692"/>
        <end position="758"/>
    </location>
</feature>
<dbReference type="GO" id="GO:0005737">
    <property type="term" value="C:cytoplasm"/>
    <property type="evidence" value="ECO:0007669"/>
    <property type="project" value="TreeGrafter"/>
</dbReference>
<evidence type="ECO:0000313" key="4">
    <source>
        <dbReference type="EMBL" id="CAI9097816.1"/>
    </source>
</evidence>
<organism evidence="4 5">
    <name type="scientific">Oldenlandia corymbosa var. corymbosa</name>
    <dbReference type="NCBI Taxonomy" id="529605"/>
    <lineage>
        <taxon>Eukaryota</taxon>
        <taxon>Viridiplantae</taxon>
        <taxon>Streptophyta</taxon>
        <taxon>Embryophyta</taxon>
        <taxon>Tracheophyta</taxon>
        <taxon>Spermatophyta</taxon>
        <taxon>Magnoliopsida</taxon>
        <taxon>eudicotyledons</taxon>
        <taxon>Gunneridae</taxon>
        <taxon>Pentapetalae</taxon>
        <taxon>asterids</taxon>
        <taxon>lamiids</taxon>
        <taxon>Gentianales</taxon>
        <taxon>Rubiaceae</taxon>
        <taxon>Rubioideae</taxon>
        <taxon>Spermacoceae</taxon>
        <taxon>Hedyotis-Oldenlandia complex</taxon>
        <taxon>Oldenlandia</taxon>
    </lineage>
</organism>
<dbReference type="GO" id="GO:0031124">
    <property type="term" value="P:mRNA 3'-end processing"/>
    <property type="evidence" value="ECO:0007669"/>
    <property type="project" value="InterPro"/>
</dbReference>
<feature type="compositionally biased region" description="Polar residues" evidence="2">
    <location>
        <begin position="692"/>
        <end position="708"/>
    </location>
</feature>